<sequence>MNTFINYNKLTGVSINSYRNTGLYVGEDIEDIIFAVHYEQEGELTCSLDLQQALDFLSDGEAMEKLGITDDMQDAVELVYNIIQENL</sequence>
<dbReference type="AlphaFoldDB" id="A0A1W1V772"/>
<organism evidence="1 2">
    <name type="scientific">Pasteurella testudinis DSM 23072</name>
    <dbReference type="NCBI Taxonomy" id="1122938"/>
    <lineage>
        <taxon>Bacteria</taxon>
        <taxon>Pseudomonadati</taxon>
        <taxon>Pseudomonadota</taxon>
        <taxon>Gammaproteobacteria</taxon>
        <taxon>Pasteurellales</taxon>
        <taxon>Pasteurellaceae</taxon>
        <taxon>Pasteurella</taxon>
    </lineage>
</organism>
<gene>
    <name evidence="1" type="ORF">SAMN05660772_02862</name>
</gene>
<accession>A0A1W1V772</accession>
<dbReference type="RefSeq" id="WP_084257952.1">
    <property type="nucleotide sequence ID" value="NZ_FWWV01000058.1"/>
</dbReference>
<protein>
    <submittedName>
        <fullName evidence="1">Uncharacterized protein</fullName>
    </submittedName>
</protein>
<reference evidence="2" key="1">
    <citation type="submission" date="2017-04" db="EMBL/GenBank/DDBJ databases">
        <authorList>
            <person name="Varghese N."/>
            <person name="Submissions S."/>
        </authorList>
    </citation>
    <scope>NUCLEOTIDE SEQUENCE [LARGE SCALE GENOMIC DNA]</scope>
    <source>
        <strain evidence="2">DSM 23072</strain>
    </source>
</reference>
<name>A0A1W1V772_9PAST</name>
<dbReference type="EMBL" id="FWWV01000058">
    <property type="protein sequence ID" value="SMB89279.1"/>
    <property type="molecule type" value="Genomic_DNA"/>
</dbReference>
<evidence type="ECO:0000313" key="1">
    <source>
        <dbReference type="EMBL" id="SMB89279.1"/>
    </source>
</evidence>
<proteinExistence type="predicted"/>
<dbReference type="STRING" id="1122938.SAMN05660772_02862"/>
<keyword evidence="2" id="KW-1185">Reference proteome</keyword>
<evidence type="ECO:0000313" key="2">
    <source>
        <dbReference type="Proteomes" id="UP000192408"/>
    </source>
</evidence>
<dbReference type="Proteomes" id="UP000192408">
    <property type="component" value="Unassembled WGS sequence"/>
</dbReference>